<feature type="chain" id="PRO_5011715378" evidence="4">
    <location>
        <begin position="28"/>
        <end position="544"/>
    </location>
</feature>
<accession>A0A1I0D3V7</accession>
<dbReference type="PROSITE" id="PS51170">
    <property type="entry name" value="CW"/>
    <property type="match status" value="2"/>
</dbReference>
<sequence>MNKKTKLVAVLSASAILALGASQASFAAGWEKDSAGVWHYYDKDDEMVTGSWQKDGNKFFYLDDDGNMKTNGWVDDEHYVGSDGAMLVNQWVKTSDSDDSDSSAPGENDEHWYYFGTKGKKVTDGSKKINGKTYYFDSDGKMQYGWYQKGDDVFYLGTEDQGWRVESKWLWLQNPGETHDENDEDSKEISFKGENCSGDTDSQKCESEGWYYFQNSGKLYTGANRKKINGSYFMFNGHGQMLYEWIDGDTKVTRSSNANLDGNLPDNATRASIDKMYYFTSNGEGKADGGAAKGWFEISGSRDLGTDDDTDWYWVKNTKGEILHAGSRDANGLTDEGKTVYRKKEKISWNGKTGTFVFDENGRMKTGLQYIGGHTYYFDGDGYMKTGKISNLEEDDSNTYYYSFKTKKGGSGQGVDGVDHDTLYFQGKRLEAQDDNRVFKIGNKFYLVNKNGKIQKSKTKKYTIETVDGNTYSKCRVEMSGQNIKSAVDEDGTVLNLNEIAEVPHIELMDNWMYPNENGAVGIMPKQDGEDNLTPAALGNEAED</sequence>
<evidence type="ECO:0000256" key="1">
    <source>
        <dbReference type="ARBA" id="ARBA00022737"/>
    </source>
</evidence>
<dbReference type="SUPFAM" id="SSF69360">
    <property type="entry name" value="Cell wall binding repeat"/>
    <property type="match status" value="3"/>
</dbReference>
<dbReference type="Gene3D" id="2.10.270.10">
    <property type="entry name" value="Cholin Binding"/>
    <property type="match status" value="4"/>
</dbReference>
<dbReference type="Pfam" id="PF19127">
    <property type="entry name" value="Choline_bind_3"/>
    <property type="match status" value="2"/>
</dbReference>
<name>A0A1I0D3V7_9FIRM</name>
<keyword evidence="4" id="KW-0732">Signal</keyword>
<dbReference type="STRING" id="1526.SAMN02910262_01736"/>
<dbReference type="AlphaFoldDB" id="A0A1I0D3V7"/>
<dbReference type="EMBL" id="FOIL01000010">
    <property type="protein sequence ID" value="SET26786.1"/>
    <property type="molecule type" value="Genomic_DNA"/>
</dbReference>
<dbReference type="InterPro" id="IPR018337">
    <property type="entry name" value="Cell_wall/Cho-bd_repeat"/>
</dbReference>
<reference evidence="5 6" key="1">
    <citation type="submission" date="2016-10" db="EMBL/GenBank/DDBJ databases">
        <authorList>
            <person name="de Groot N.N."/>
        </authorList>
    </citation>
    <scope>NUCLEOTIDE SEQUENCE [LARGE SCALE GENOMIC DNA]</scope>
    <source>
        <strain evidence="5 6">KH1P1</strain>
    </source>
</reference>
<dbReference type="RefSeq" id="WP_074649021.1">
    <property type="nucleotide sequence ID" value="NZ_FOIL01000010.1"/>
</dbReference>
<feature type="signal peptide" evidence="4">
    <location>
        <begin position="1"/>
        <end position="27"/>
    </location>
</feature>
<dbReference type="eggNOG" id="COG5263">
    <property type="taxonomic scope" value="Bacteria"/>
</dbReference>
<proteinExistence type="predicted"/>
<feature type="repeat" description="Cell wall-binding" evidence="2">
    <location>
        <begin position="123"/>
        <end position="142"/>
    </location>
</feature>
<dbReference type="OrthoDB" id="1928263at2"/>
<gene>
    <name evidence="5" type="ORF">SAMN04487771_101025</name>
</gene>
<organism evidence="5 6">
    <name type="scientific">[Clostridium] aminophilum</name>
    <dbReference type="NCBI Taxonomy" id="1526"/>
    <lineage>
        <taxon>Bacteria</taxon>
        <taxon>Bacillati</taxon>
        <taxon>Bacillota</taxon>
        <taxon>Clostridia</taxon>
        <taxon>Lachnospirales</taxon>
        <taxon>Lachnospiraceae</taxon>
    </lineage>
</organism>
<evidence type="ECO:0000313" key="6">
    <source>
        <dbReference type="Proteomes" id="UP000199820"/>
    </source>
</evidence>
<feature type="repeat" description="Cell wall-binding" evidence="2">
    <location>
        <begin position="365"/>
        <end position="384"/>
    </location>
</feature>
<keyword evidence="1" id="KW-0677">Repeat</keyword>
<feature type="region of interest" description="Disordered" evidence="3">
    <location>
        <begin position="525"/>
        <end position="544"/>
    </location>
</feature>
<evidence type="ECO:0000313" key="5">
    <source>
        <dbReference type="EMBL" id="SET26786.1"/>
    </source>
</evidence>
<evidence type="ECO:0000256" key="3">
    <source>
        <dbReference type="SAM" id="MobiDB-lite"/>
    </source>
</evidence>
<dbReference type="Pfam" id="PF19085">
    <property type="entry name" value="Choline_bind_2"/>
    <property type="match status" value="1"/>
</dbReference>
<evidence type="ECO:0000256" key="2">
    <source>
        <dbReference type="PROSITE-ProRule" id="PRU00591"/>
    </source>
</evidence>
<dbReference type="Proteomes" id="UP000199820">
    <property type="component" value="Unassembled WGS sequence"/>
</dbReference>
<protein>
    <submittedName>
        <fullName evidence="5">Glucan-binding domain-containing protein (YG repeat)</fullName>
    </submittedName>
</protein>
<keyword evidence="6" id="KW-1185">Reference proteome</keyword>
<evidence type="ECO:0000256" key="4">
    <source>
        <dbReference type="SAM" id="SignalP"/>
    </source>
</evidence>
<dbReference type="Pfam" id="PF01473">
    <property type="entry name" value="Choline_bind_1"/>
    <property type="match status" value="1"/>
</dbReference>